<dbReference type="AlphaFoldDB" id="B0PA19"/>
<reference evidence="1" key="1">
    <citation type="submission" date="2007-11" db="EMBL/GenBank/DDBJ databases">
        <authorList>
            <person name="Fulton L."/>
            <person name="Clifton S."/>
            <person name="Fulton B."/>
            <person name="Xu J."/>
            <person name="Minx P."/>
            <person name="Pepin K.H."/>
            <person name="Johnson M."/>
            <person name="Thiruvilangam P."/>
            <person name="Bhonagiri V."/>
            <person name="Nash W.E."/>
            <person name="Mardis E.R."/>
            <person name="Wilson R.K."/>
        </authorList>
    </citation>
    <scope>NUCLEOTIDE SEQUENCE [LARGE SCALE GENOMIC DNA]</scope>
    <source>
        <strain evidence="1">DSM 17241</strain>
    </source>
</reference>
<dbReference type="Proteomes" id="UP000003803">
    <property type="component" value="Unassembled WGS sequence"/>
</dbReference>
<comment type="caution">
    <text evidence="1">The sequence shown here is derived from an EMBL/GenBank/DDBJ whole genome shotgun (WGS) entry which is preliminary data.</text>
</comment>
<reference evidence="1" key="2">
    <citation type="submission" date="2013-09" db="EMBL/GenBank/DDBJ databases">
        <title>Draft genome sequence of Anaerotruncus colihominis(DSM 17241).</title>
        <authorList>
            <person name="Sudarsanam P."/>
            <person name="Ley R."/>
            <person name="Guruge J."/>
            <person name="Turnbaugh P.J."/>
            <person name="Mahowald M."/>
            <person name="Liep D."/>
            <person name="Gordon J."/>
        </authorList>
    </citation>
    <scope>NUCLEOTIDE SEQUENCE</scope>
    <source>
        <strain evidence="1">DSM 17241</strain>
    </source>
</reference>
<organism evidence="1 2">
    <name type="scientific">Anaerotruncus colihominis DSM 17241</name>
    <dbReference type="NCBI Taxonomy" id="445972"/>
    <lineage>
        <taxon>Bacteria</taxon>
        <taxon>Bacillati</taxon>
        <taxon>Bacillota</taxon>
        <taxon>Clostridia</taxon>
        <taxon>Eubacteriales</taxon>
        <taxon>Oscillospiraceae</taxon>
        <taxon>Anaerotruncus</taxon>
    </lineage>
</organism>
<evidence type="ECO:0000313" key="1">
    <source>
        <dbReference type="EMBL" id="EDS11697.1"/>
    </source>
</evidence>
<dbReference type="EMBL" id="ABGD02000012">
    <property type="protein sequence ID" value="EDS11697.1"/>
    <property type="molecule type" value="Genomic_DNA"/>
</dbReference>
<gene>
    <name evidence="1" type="ORF">ANACOL_01588</name>
</gene>
<proteinExistence type="predicted"/>
<dbReference type="HOGENOM" id="CLU_3211616_0_0_9"/>
<name>B0PA19_9FIRM</name>
<protein>
    <submittedName>
        <fullName evidence="1">Uncharacterized protein</fullName>
    </submittedName>
</protein>
<keyword evidence="2" id="KW-1185">Reference proteome</keyword>
<sequence>MIVIFRNRFVRYAYRRRRSCGVSYFLRCGIDAGGGMEKILANTL</sequence>
<accession>B0PA19</accession>
<evidence type="ECO:0000313" key="2">
    <source>
        <dbReference type="Proteomes" id="UP000003803"/>
    </source>
</evidence>